<dbReference type="SUPFAM" id="SSF51395">
    <property type="entry name" value="FMN-linked oxidoreductases"/>
    <property type="match status" value="1"/>
</dbReference>
<dbReference type="RefSeq" id="WP_343928221.1">
    <property type="nucleotide sequence ID" value="NZ_BAAAEN010000021.1"/>
</dbReference>
<keyword evidence="4" id="KW-0560">Oxidoreductase</keyword>
<dbReference type="InterPro" id="IPR008259">
    <property type="entry name" value="FMN_hydac_DH_AS"/>
</dbReference>
<dbReference type="PANTHER" id="PTHR10578:SF107">
    <property type="entry name" value="2-HYDROXYACID OXIDASE 1"/>
    <property type="match status" value="1"/>
</dbReference>
<dbReference type="InterPro" id="IPR000262">
    <property type="entry name" value="FMN-dep_DH"/>
</dbReference>
<comment type="cofactor">
    <cofactor evidence="1">
        <name>FMN</name>
        <dbReference type="ChEBI" id="CHEBI:58210"/>
    </cofactor>
</comment>
<dbReference type="InterPro" id="IPR037396">
    <property type="entry name" value="FMN_HAD"/>
</dbReference>
<dbReference type="InterPro" id="IPR012133">
    <property type="entry name" value="Alpha-hydoxy_acid_DH_FMN"/>
</dbReference>
<dbReference type="PROSITE" id="PS51349">
    <property type="entry name" value="FMN_HYDROXY_ACID_DH_2"/>
    <property type="match status" value="1"/>
</dbReference>
<sequence>MARLDRTFVLDDFEALAKRRLPGPIFDFYAGGADDEHTLALNRNAFRQVGWSPRVLAGGASPDASTLLLGRAVAMPVAVAPMGAVGYGCLDGDRAIARAAAQAGIPYILSTTATTTIEAIGEASAGAKWFQLYPLRQRDHMWRLLARALAAGFEALVVTVDVPVGGKRERDLRNDCAMPFRFTARNVAAFAARPRWALGMLRHGVPAMANLAGLDPAGARGSTLAPSVGAEFDPAFDWSGLAEIRRRWPGPLLVKGVLRPDDALRALRAGCDGLVVSNHGGRQLETGVPALAALAAVLRAVGDKAQVFLDGGVRRGADVAKARCLGAAGVLVGRPLLFGACVAGQAGAARVLDILHDELIRTMRLCGAANAAALTSELLWNAGIPAAPSNGQPPPT</sequence>
<keyword evidence="8" id="KW-1185">Reference proteome</keyword>
<name>A0ABN1CP39_9BURK</name>
<protein>
    <submittedName>
        <fullName evidence="7">Alpha-hydroxy acid oxidase</fullName>
    </submittedName>
</protein>
<accession>A0ABN1CP39</accession>
<comment type="caution">
    <text evidence="7">The sequence shown here is derived from an EMBL/GenBank/DDBJ whole genome shotgun (WGS) entry which is preliminary data.</text>
</comment>
<dbReference type="PROSITE" id="PS00557">
    <property type="entry name" value="FMN_HYDROXY_ACID_DH_1"/>
    <property type="match status" value="1"/>
</dbReference>
<dbReference type="EMBL" id="BAAAEN010000021">
    <property type="protein sequence ID" value="GAA0522140.1"/>
    <property type="molecule type" value="Genomic_DNA"/>
</dbReference>
<organism evidence="7 8">
    <name type="scientific">Pigmentiphaga daeguensis</name>
    <dbReference type="NCBI Taxonomy" id="414049"/>
    <lineage>
        <taxon>Bacteria</taxon>
        <taxon>Pseudomonadati</taxon>
        <taxon>Pseudomonadota</taxon>
        <taxon>Betaproteobacteria</taxon>
        <taxon>Burkholderiales</taxon>
        <taxon>Alcaligenaceae</taxon>
        <taxon>Pigmentiphaga</taxon>
    </lineage>
</organism>
<gene>
    <name evidence="7" type="ORF">GCM10009097_44580</name>
</gene>
<dbReference type="Pfam" id="PF01070">
    <property type="entry name" value="FMN_dh"/>
    <property type="match status" value="1"/>
</dbReference>
<dbReference type="CDD" id="cd02809">
    <property type="entry name" value="alpha_hydroxyacid_oxid_FMN"/>
    <property type="match status" value="1"/>
</dbReference>
<keyword evidence="3" id="KW-0288">FMN</keyword>
<evidence type="ECO:0000256" key="3">
    <source>
        <dbReference type="ARBA" id="ARBA00022643"/>
    </source>
</evidence>
<dbReference type="Gene3D" id="3.20.20.70">
    <property type="entry name" value="Aldolase class I"/>
    <property type="match status" value="1"/>
</dbReference>
<keyword evidence="2" id="KW-0285">Flavoprotein</keyword>
<evidence type="ECO:0000256" key="2">
    <source>
        <dbReference type="ARBA" id="ARBA00022630"/>
    </source>
</evidence>
<dbReference type="PIRSF" id="PIRSF000138">
    <property type="entry name" value="Al-hdrx_acd_dh"/>
    <property type="match status" value="1"/>
</dbReference>
<feature type="domain" description="FMN hydroxy acid dehydrogenase" evidence="6">
    <location>
        <begin position="2"/>
        <end position="384"/>
    </location>
</feature>
<evidence type="ECO:0000256" key="5">
    <source>
        <dbReference type="ARBA" id="ARBA00024042"/>
    </source>
</evidence>
<evidence type="ECO:0000313" key="8">
    <source>
        <dbReference type="Proteomes" id="UP001501706"/>
    </source>
</evidence>
<dbReference type="PANTHER" id="PTHR10578">
    <property type="entry name" value="S -2-HYDROXY-ACID OXIDASE-RELATED"/>
    <property type="match status" value="1"/>
</dbReference>
<comment type="similarity">
    <text evidence="5">Belongs to the FMN-dependent alpha-hydroxy acid dehydrogenase family.</text>
</comment>
<evidence type="ECO:0000313" key="7">
    <source>
        <dbReference type="EMBL" id="GAA0522140.1"/>
    </source>
</evidence>
<proteinExistence type="inferred from homology"/>
<evidence type="ECO:0000256" key="4">
    <source>
        <dbReference type="ARBA" id="ARBA00023002"/>
    </source>
</evidence>
<dbReference type="Proteomes" id="UP001501706">
    <property type="component" value="Unassembled WGS sequence"/>
</dbReference>
<dbReference type="InterPro" id="IPR013785">
    <property type="entry name" value="Aldolase_TIM"/>
</dbReference>
<evidence type="ECO:0000256" key="1">
    <source>
        <dbReference type="ARBA" id="ARBA00001917"/>
    </source>
</evidence>
<reference evidence="7 8" key="1">
    <citation type="journal article" date="2019" name="Int. J. Syst. Evol. Microbiol.">
        <title>The Global Catalogue of Microorganisms (GCM) 10K type strain sequencing project: providing services to taxonomists for standard genome sequencing and annotation.</title>
        <authorList>
            <consortium name="The Broad Institute Genomics Platform"/>
            <consortium name="The Broad Institute Genome Sequencing Center for Infectious Disease"/>
            <person name="Wu L."/>
            <person name="Ma J."/>
        </authorList>
    </citation>
    <scope>NUCLEOTIDE SEQUENCE [LARGE SCALE GENOMIC DNA]</scope>
    <source>
        <strain evidence="7 8">JCM 14330</strain>
    </source>
</reference>
<evidence type="ECO:0000259" key="6">
    <source>
        <dbReference type="PROSITE" id="PS51349"/>
    </source>
</evidence>